<gene>
    <name evidence="1" type="ORF">CAL13_01860</name>
</gene>
<dbReference type="Proteomes" id="UP000194139">
    <property type="component" value="Chromosome"/>
</dbReference>
<sequence length="142" mass="15672">MFMWKFPQDAGACIKIPKFDLPQSQHGFRFDGISTSIGYELVAPNPLRMASGTYRGEHTFTIGPGGDFDFGDRATVERSSIVIALELFVHHQFELHLPPGSDRAVLEPPGGWGAWLNSGRRPTKIFRDVPFSFTTSTPSASS</sequence>
<dbReference type="AlphaFoldDB" id="A0A1W6YVI0"/>
<evidence type="ECO:0000313" key="2">
    <source>
        <dbReference type="Proteomes" id="UP000194139"/>
    </source>
</evidence>
<organism evidence="1 2">
    <name type="scientific">Bordetella genomosp. 9</name>
    <dbReference type="NCBI Taxonomy" id="1416803"/>
    <lineage>
        <taxon>Bacteria</taxon>
        <taxon>Pseudomonadati</taxon>
        <taxon>Pseudomonadota</taxon>
        <taxon>Betaproteobacteria</taxon>
        <taxon>Burkholderiales</taxon>
        <taxon>Alcaligenaceae</taxon>
        <taxon>Bordetella</taxon>
    </lineage>
</organism>
<name>A0A1W6YVI0_9BORD</name>
<keyword evidence="2" id="KW-1185">Reference proteome</keyword>
<accession>A0A1W6YVI0</accession>
<proteinExistence type="predicted"/>
<dbReference type="EMBL" id="CP021109">
    <property type="protein sequence ID" value="ARP85100.1"/>
    <property type="molecule type" value="Genomic_DNA"/>
</dbReference>
<reference evidence="1 2" key="1">
    <citation type="submission" date="2017-05" db="EMBL/GenBank/DDBJ databases">
        <title>Complete and WGS of Bordetella genogroups.</title>
        <authorList>
            <person name="Spilker T."/>
            <person name="LiPuma J."/>
        </authorList>
    </citation>
    <scope>NUCLEOTIDE SEQUENCE [LARGE SCALE GENOMIC DNA]</scope>
    <source>
        <strain evidence="1 2">AU17164</strain>
    </source>
</reference>
<evidence type="ECO:0000313" key="1">
    <source>
        <dbReference type="EMBL" id="ARP85100.1"/>
    </source>
</evidence>
<protein>
    <submittedName>
        <fullName evidence="1">Uncharacterized protein</fullName>
    </submittedName>
</protein>